<name>A0A0L6VK72_9BASI</name>
<evidence type="ECO:0000313" key="1">
    <source>
        <dbReference type="EMBL" id="KNZ61104.1"/>
    </source>
</evidence>
<protein>
    <submittedName>
        <fullName evidence="1">Uncharacterized protein</fullName>
    </submittedName>
</protein>
<keyword evidence="2" id="KW-1185">Reference proteome</keyword>
<reference evidence="1 2" key="1">
    <citation type="submission" date="2015-08" db="EMBL/GenBank/DDBJ databases">
        <title>Next Generation Sequencing and Analysis of the Genome of Puccinia sorghi L Schw, the Causal Agent of Maize Common Rust.</title>
        <authorList>
            <person name="Rochi L."/>
            <person name="Burguener G."/>
            <person name="Darino M."/>
            <person name="Turjanski A."/>
            <person name="Kreff E."/>
            <person name="Dieguez M.J."/>
            <person name="Sacco F."/>
        </authorList>
    </citation>
    <scope>NUCLEOTIDE SEQUENCE [LARGE SCALE GENOMIC DNA]</scope>
    <source>
        <strain evidence="1 2">RO10H11247</strain>
    </source>
</reference>
<evidence type="ECO:0000313" key="2">
    <source>
        <dbReference type="Proteomes" id="UP000037035"/>
    </source>
</evidence>
<comment type="caution">
    <text evidence="1">The sequence shown here is derived from an EMBL/GenBank/DDBJ whole genome shotgun (WGS) entry which is preliminary data.</text>
</comment>
<sequence>MPVEAVLPWCPPQSPVLVAEPGMDERWARMEQPVSMDNAGGYSAFYYLAVGMAKLAVGLNKSLFFFCLHSSSKILMEPGKPAKAICSLTNKQIKPKKKGNKYIHNKNKKKLVWSKLFGKHNNRNPLFILFSMPGETKSTIEYERIFILLGLMIRNSMYWFSCFHNSHFLYSSNWCFHAAVSLKLFPNHLFLLIFTGAVSTALACKCFHMTFLNNLLDEVGCNLFRSSFHQLKKYFISFAHPIFLEMIFKFKNNLCSPFYDLDILFLCYNHIENVDKTLQIKLALLPAVDMQKFQPGSWCYLSPRVIQPSFDEQSLCRLHSDCAKTSTDTNRWNLDDSLAGAFCILASENPSISQSKSIRTAQLLLTTPITEA</sequence>
<dbReference type="EMBL" id="LAVV01005010">
    <property type="protein sequence ID" value="KNZ61104.1"/>
    <property type="molecule type" value="Genomic_DNA"/>
</dbReference>
<proteinExistence type="predicted"/>
<organism evidence="1 2">
    <name type="scientific">Puccinia sorghi</name>
    <dbReference type="NCBI Taxonomy" id="27349"/>
    <lineage>
        <taxon>Eukaryota</taxon>
        <taxon>Fungi</taxon>
        <taxon>Dikarya</taxon>
        <taxon>Basidiomycota</taxon>
        <taxon>Pucciniomycotina</taxon>
        <taxon>Pucciniomycetes</taxon>
        <taxon>Pucciniales</taxon>
        <taxon>Pucciniaceae</taxon>
        <taxon>Puccinia</taxon>
    </lineage>
</organism>
<accession>A0A0L6VK72</accession>
<dbReference type="Proteomes" id="UP000037035">
    <property type="component" value="Unassembled WGS sequence"/>
</dbReference>
<dbReference type="AlphaFoldDB" id="A0A0L6VK72"/>
<gene>
    <name evidence="1" type="ORF">VP01_1450g1</name>
</gene>
<dbReference type="VEuPathDB" id="FungiDB:VP01_1450g1"/>